<dbReference type="AlphaFoldDB" id="A0A846XSX3"/>
<dbReference type="RefSeq" id="WP_067867582.1">
    <property type="nucleotide sequence ID" value="NZ_JAAXOP010000002.1"/>
</dbReference>
<organism evidence="2 3">
    <name type="scientific">Nocardia vermiculata</name>
    <dbReference type="NCBI Taxonomy" id="257274"/>
    <lineage>
        <taxon>Bacteria</taxon>
        <taxon>Bacillati</taxon>
        <taxon>Actinomycetota</taxon>
        <taxon>Actinomycetes</taxon>
        <taxon>Mycobacteriales</taxon>
        <taxon>Nocardiaceae</taxon>
        <taxon>Nocardia</taxon>
    </lineage>
</organism>
<proteinExistence type="predicted"/>
<dbReference type="EMBL" id="JAAXOP010000002">
    <property type="protein sequence ID" value="NKY49717.1"/>
    <property type="molecule type" value="Genomic_DNA"/>
</dbReference>
<keyword evidence="1" id="KW-0175">Coiled coil</keyword>
<gene>
    <name evidence="2" type="ORF">HGA08_05750</name>
</gene>
<evidence type="ECO:0008006" key="4">
    <source>
        <dbReference type="Google" id="ProtNLM"/>
    </source>
</evidence>
<dbReference type="Proteomes" id="UP000565711">
    <property type="component" value="Unassembled WGS sequence"/>
</dbReference>
<name>A0A846XSX3_9NOCA</name>
<accession>A0A846XSX3</accession>
<sequence length="122" mass="13345">MSELTTLKQLGAEIEAGNLRLRVDRAHFDAAIKGLQDLIDELDAFGPDIENVAVVTGFGGFQMGVDLARKFTVKGSGEGSIKQRIQEAQDELRAAQDVLRKAVLAYVETDDELRKQFQGIAP</sequence>
<reference evidence="2 3" key="1">
    <citation type="submission" date="2020-04" db="EMBL/GenBank/DDBJ databases">
        <title>MicrobeNet Type strains.</title>
        <authorList>
            <person name="Nicholson A.C."/>
        </authorList>
    </citation>
    <scope>NUCLEOTIDE SEQUENCE [LARGE SCALE GENOMIC DNA]</scope>
    <source>
        <strain evidence="2 3">JCM 12354</strain>
    </source>
</reference>
<comment type="caution">
    <text evidence="2">The sequence shown here is derived from an EMBL/GenBank/DDBJ whole genome shotgun (WGS) entry which is preliminary data.</text>
</comment>
<evidence type="ECO:0000313" key="3">
    <source>
        <dbReference type="Proteomes" id="UP000565711"/>
    </source>
</evidence>
<evidence type="ECO:0000313" key="2">
    <source>
        <dbReference type="EMBL" id="NKY49717.1"/>
    </source>
</evidence>
<keyword evidence="3" id="KW-1185">Reference proteome</keyword>
<evidence type="ECO:0000256" key="1">
    <source>
        <dbReference type="SAM" id="Coils"/>
    </source>
</evidence>
<protein>
    <recommendedName>
        <fullName evidence="4">ESX-1 secretion-associated protein</fullName>
    </recommendedName>
</protein>
<feature type="coiled-coil region" evidence="1">
    <location>
        <begin position="78"/>
        <end position="105"/>
    </location>
</feature>